<organism evidence="1 2">
    <name type="scientific">Favolaschia claudopus</name>
    <dbReference type="NCBI Taxonomy" id="2862362"/>
    <lineage>
        <taxon>Eukaryota</taxon>
        <taxon>Fungi</taxon>
        <taxon>Dikarya</taxon>
        <taxon>Basidiomycota</taxon>
        <taxon>Agaricomycotina</taxon>
        <taxon>Agaricomycetes</taxon>
        <taxon>Agaricomycetidae</taxon>
        <taxon>Agaricales</taxon>
        <taxon>Marasmiineae</taxon>
        <taxon>Mycenaceae</taxon>
        <taxon>Favolaschia</taxon>
    </lineage>
</organism>
<dbReference type="AlphaFoldDB" id="A0AAW0BTL2"/>
<accession>A0AAW0BTL2</accession>
<dbReference type="Gene3D" id="3.80.10.10">
    <property type="entry name" value="Ribonuclease Inhibitor"/>
    <property type="match status" value="2"/>
</dbReference>
<gene>
    <name evidence="1" type="ORF">R3P38DRAFT_2932331</name>
</gene>
<dbReference type="Proteomes" id="UP001362999">
    <property type="component" value="Unassembled WGS sequence"/>
</dbReference>
<evidence type="ECO:0008006" key="3">
    <source>
        <dbReference type="Google" id="ProtNLM"/>
    </source>
</evidence>
<evidence type="ECO:0000313" key="2">
    <source>
        <dbReference type="Proteomes" id="UP001362999"/>
    </source>
</evidence>
<reference evidence="1 2" key="1">
    <citation type="journal article" date="2024" name="J Genomics">
        <title>Draft genome sequencing and assembly of Favolaschia claudopus CIRM-BRFM 2984 isolated from oak limbs.</title>
        <authorList>
            <person name="Navarro D."/>
            <person name="Drula E."/>
            <person name="Chaduli D."/>
            <person name="Cazenave R."/>
            <person name="Ahrendt S."/>
            <person name="Wang J."/>
            <person name="Lipzen A."/>
            <person name="Daum C."/>
            <person name="Barry K."/>
            <person name="Grigoriev I.V."/>
            <person name="Favel A."/>
            <person name="Rosso M.N."/>
            <person name="Martin F."/>
        </authorList>
    </citation>
    <scope>NUCLEOTIDE SEQUENCE [LARGE SCALE GENOMIC DNA]</scope>
    <source>
        <strain evidence="1 2">CIRM-BRFM 2984</strain>
    </source>
</reference>
<name>A0AAW0BTL2_9AGAR</name>
<keyword evidence="2" id="KW-1185">Reference proteome</keyword>
<sequence length="522" mass="58223">MHPALDVAELVDLILDHLTTPHRLVDVEIPCNKSLAALARTCKSLQDPALNVLWREQYTLSNLLRCLPSHLCEVGKIRKLSGSHHVFRITGTTQPSDWDILLSYSTRIRTLRLRSDELEVCDASVFDKISTELPCDFLCPNLTSLRFNASQLSVIPRARFFLGPKIVDLDLHLTIGSDETLLDLPIQYPTLQNLSLSCFHLTCATSSKIVSSLREITHLSADTLDRAAFEHLSRLDTLKSLCLIYPSFEDMGLTSGPLLSQPTSSAFPALQKLYLDDVTPEFAIEVISLLSHRQLESLDIGTDPFLSKTAAHRLYSALATHLSHSSLLNLRIGTPSDYTDSHSFKASIAEYMVDGPTLAVLFPFQNLTELRLQAPLGFFIDDSTAWDMARAWPHLRRLHLAAKAGAPCHNPHGIMSIHALTAFARYCSDLTSLTLTTFDARTFLIADSMHAVSQSSLEFLDVGTSPLRDSLAVALFLHAVFPKLDRITIFDEWMWDEADQVDGFGVNQQCRAWKQVQEILTS</sequence>
<dbReference type="EMBL" id="JAWWNJ010000026">
    <property type="protein sequence ID" value="KAK7029909.1"/>
    <property type="molecule type" value="Genomic_DNA"/>
</dbReference>
<evidence type="ECO:0000313" key="1">
    <source>
        <dbReference type="EMBL" id="KAK7029909.1"/>
    </source>
</evidence>
<dbReference type="SUPFAM" id="SSF52047">
    <property type="entry name" value="RNI-like"/>
    <property type="match status" value="1"/>
</dbReference>
<dbReference type="InterPro" id="IPR032675">
    <property type="entry name" value="LRR_dom_sf"/>
</dbReference>
<proteinExistence type="predicted"/>
<protein>
    <recommendedName>
        <fullName evidence="3">F-box domain-containing protein</fullName>
    </recommendedName>
</protein>
<comment type="caution">
    <text evidence="1">The sequence shown here is derived from an EMBL/GenBank/DDBJ whole genome shotgun (WGS) entry which is preliminary data.</text>
</comment>